<reference evidence="1 2" key="1">
    <citation type="submission" date="2019-07" db="EMBL/GenBank/DDBJ databases">
        <title>De Novo Assembly of kiwifruit Actinidia rufa.</title>
        <authorList>
            <person name="Sugita-Konishi S."/>
            <person name="Sato K."/>
            <person name="Mori E."/>
            <person name="Abe Y."/>
            <person name="Kisaki G."/>
            <person name="Hamano K."/>
            <person name="Suezawa K."/>
            <person name="Otani M."/>
            <person name="Fukuda T."/>
            <person name="Manabe T."/>
            <person name="Gomi K."/>
            <person name="Tabuchi M."/>
            <person name="Akimitsu K."/>
            <person name="Kataoka I."/>
        </authorList>
    </citation>
    <scope>NUCLEOTIDE SEQUENCE [LARGE SCALE GENOMIC DNA]</scope>
    <source>
        <strain evidence="2">cv. Fuchu</strain>
    </source>
</reference>
<sequence>MTPQRAEDLVFVHSNLRLLSRRSPQYCSGETKMWDIAGDQFVAHLKMLPMVRVETADQYGFYGKGWWCFGCIGDLVLGDGWLGWEGVFFGDVGGDTEGVSGSKSSIVEGGMTDVEIQGVCVVDVDFAFAHVVDAHAAHVLGPLCCNCTDSLYWELGILIKDGVGLVLGEFLGGIRETSGFLLGF</sequence>
<evidence type="ECO:0000313" key="2">
    <source>
        <dbReference type="Proteomes" id="UP000585474"/>
    </source>
</evidence>
<evidence type="ECO:0000313" key="1">
    <source>
        <dbReference type="EMBL" id="GFZ02118.1"/>
    </source>
</evidence>
<keyword evidence="2" id="KW-1185">Reference proteome</keyword>
<name>A0A7J0FW06_9ERIC</name>
<gene>
    <name evidence="1" type="ORF">Acr_15g0007270</name>
</gene>
<dbReference type="Proteomes" id="UP000585474">
    <property type="component" value="Unassembled WGS sequence"/>
</dbReference>
<comment type="caution">
    <text evidence="1">The sequence shown here is derived from an EMBL/GenBank/DDBJ whole genome shotgun (WGS) entry which is preliminary data.</text>
</comment>
<dbReference type="EMBL" id="BJWL01000015">
    <property type="protein sequence ID" value="GFZ02118.1"/>
    <property type="molecule type" value="Genomic_DNA"/>
</dbReference>
<dbReference type="OrthoDB" id="2017576at2759"/>
<organism evidence="1 2">
    <name type="scientific">Actinidia rufa</name>
    <dbReference type="NCBI Taxonomy" id="165716"/>
    <lineage>
        <taxon>Eukaryota</taxon>
        <taxon>Viridiplantae</taxon>
        <taxon>Streptophyta</taxon>
        <taxon>Embryophyta</taxon>
        <taxon>Tracheophyta</taxon>
        <taxon>Spermatophyta</taxon>
        <taxon>Magnoliopsida</taxon>
        <taxon>eudicotyledons</taxon>
        <taxon>Gunneridae</taxon>
        <taxon>Pentapetalae</taxon>
        <taxon>asterids</taxon>
        <taxon>Ericales</taxon>
        <taxon>Actinidiaceae</taxon>
        <taxon>Actinidia</taxon>
    </lineage>
</organism>
<proteinExistence type="predicted"/>
<accession>A0A7J0FW06</accession>
<dbReference type="AlphaFoldDB" id="A0A7J0FW06"/>
<protein>
    <submittedName>
        <fullName evidence="1">Uncharacterized protein</fullName>
    </submittedName>
</protein>